<dbReference type="SMART" id="SM00198">
    <property type="entry name" value="SCP"/>
    <property type="match status" value="1"/>
</dbReference>
<feature type="chain" id="PRO_5003376260" description="SCP domain-containing protein" evidence="1">
    <location>
        <begin position="20"/>
        <end position="167"/>
    </location>
</feature>
<dbReference type="HOGENOM" id="CLU_035730_6_3_1"/>
<dbReference type="Pfam" id="PF00188">
    <property type="entry name" value="CAP"/>
    <property type="match status" value="1"/>
</dbReference>
<evidence type="ECO:0000256" key="1">
    <source>
        <dbReference type="SAM" id="SignalP"/>
    </source>
</evidence>
<dbReference type="InterPro" id="IPR014044">
    <property type="entry name" value="CAP_dom"/>
</dbReference>
<evidence type="ECO:0000259" key="2">
    <source>
        <dbReference type="SMART" id="SM00198"/>
    </source>
</evidence>
<dbReference type="SUPFAM" id="SSF55797">
    <property type="entry name" value="PR-1-like"/>
    <property type="match status" value="1"/>
</dbReference>
<dbReference type="PANTHER" id="PTHR10334">
    <property type="entry name" value="CYSTEINE-RICH SECRETORY PROTEIN-RELATED"/>
    <property type="match status" value="1"/>
</dbReference>
<dbReference type="Proteomes" id="UP000008064">
    <property type="component" value="Unassembled WGS sequence"/>
</dbReference>
<name>F8NP87_SERL9</name>
<feature type="domain" description="SCP" evidence="2">
    <location>
        <begin position="28"/>
        <end position="159"/>
    </location>
</feature>
<organism>
    <name type="scientific">Serpula lacrymans var. lacrymans (strain S7.9)</name>
    <name type="common">Dry rot fungus</name>
    <dbReference type="NCBI Taxonomy" id="578457"/>
    <lineage>
        <taxon>Eukaryota</taxon>
        <taxon>Fungi</taxon>
        <taxon>Dikarya</taxon>
        <taxon>Basidiomycota</taxon>
        <taxon>Agaricomycotina</taxon>
        <taxon>Agaricomycetes</taxon>
        <taxon>Agaricomycetidae</taxon>
        <taxon>Boletales</taxon>
        <taxon>Coniophorineae</taxon>
        <taxon>Serpulaceae</taxon>
        <taxon>Serpula</taxon>
    </lineage>
</organism>
<accession>F8NP87</accession>
<reference evidence="3" key="1">
    <citation type="submission" date="2011-04" db="EMBL/GenBank/DDBJ databases">
        <title>Evolution of plant cell wall degrading machinery underlies the functional diversity of forest fungi.</title>
        <authorList>
            <consortium name="US DOE Joint Genome Institute (JGI-PGF)"/>
            <person name="Eastwood D.C."/>
            <person name="Floudas D."/>
            <person name="Binder M."/>
            <person name="Majcherczyk A."/>
            <person name="Schneider P."/>
            <person name="Aerts A."/>
            <person name="Asiegbu F.O."/>
            <person name="Baker S.E."/>
            <person name="Barry K."/>
            <person name="Bendiksby M."/>
            <person name="Blumentritt M."/>
            <person name="Coutinho P.M."/>
            <person name="Cullen D."/>
            <person name="Cullen D."/>
            <person name="Gathman A."/>
            <person name="Goodell B."/>
            <person name="Henrissat B."/>
            <person name="Ihrmark K."/>
            <person name="Kauserud H."/>
            <person name="Kohler A."/>
            <person name="LaButti K."/>
            <person name="Lapidus A."/>
            <person name="Lavin J.L."/>
            <person name="Lee Y.-H."/>
            <person name="Lindquist E."/>
            <person name="Lilly W."/>
            <person name="Lucas S."/>
            <person name="Morin E."/>
            <person name="Murat C."/>
            <person name="Oguiza J.A."/>
            <person name="Park J."/>
            <person name="Pisabarro A.G."/>
            <person name="Riley R."/>
            <person name="Rosling A."/>
            <person name="Salamov A."/>
            <person name="Schmidt O."/>
            <person name="Schmutz J."/>
            <person name="Skrede I."/>
            <person name="Stenlid J."/>
            <person name="Wiebenga A."/>
            <person name="Xie X."/>
            <person name="Kues U."/>
            <person name="Hibbett D.S."/>
            <person name="Hoffmeister D."/>
            <person name="Hogberg N."/>
            <person name="Martin F."/>
            <person name="Grigoriev I.V."/>
            <person name="Watkinson S.C."/>
        </authorList>
    </citation>
    <scope>NUCLEOTIDE SEQUENCE</scope>
    <source>
        <strain evidence="3">S7.9</strain>
    </source>
</reference>
<feature type="signal peptide" evidence="1">
    <location>
        <begin position="1"/>
        <end position="19"/>
    </location>
</feature>
<proteinExistence type="predicted"/>
<keyword evidence="1" id="KW-0732">Signal</keyword>
<dbReference type="Gene3D" id="3.40.33.10">
    <property type="entry name" value="CAP"/>
    <property type="match status" value="1"/>
</dbReference>
<dbReference type="RefSeq" id="XP_007315743.1">
    <property type="nucleotide sequence ID" value="XM_007315681.1"/>
</dbReference>
<dbReference type="OrthoDB" id="337038at2759"/>
<protein>
    <recommendedName>
        <fullName evidence="2">SCP domain-containing protein</fullName>
    </recommendedName>
</protein>
<dbReference type="InterPro" id="IPR035940">
    <property type="entry name" value="CAP_sf"/>
</dbReference>
<dbReference type="PRINTS" id="PR00837">
    <property type="entry name" value="V5TPXLIKE"/>
</dbReference>
<evidence type="ECO:0000313" key="3">
    <source>
        <dbReference type="EMBL" id="EGO27652.1"/>
    </source>
</evidence>
<dbReference type="AlphaFoldDB" id="F8NP87"/>
<dbReference type="KEGG" id="sla:SERLADRAFT_461481"/>
<gene>
    <name evidence="3" type="ORF">SERLADRAFT_461481</name>
</gene>
<dbReference type="InterPro" id="IPR001283">
    <property type="entry name" value="CRISP-related"/>
</dbReference>
<dbReference type="EMBL" id="GL945431">
    <property type="protein sequence ID" value="EGO27652.1"/>
    <property type="molecule type" value="Genomic_DNA"/>
</dbReference>
<sequence>MFWFLLVSAVLGLLSTTNAASAYDIDTDSTLLYLYAHNVYRAGYNASQLTWSTDLASKAQQWASSCQFKHINSELGPYGENIAAGTGFFSIINAMEMFTQDQSSFNPLSPSFSDFTQVVWQSTTQLGCAMAQCGDIFPSSYGNALLHVCLYNPPGNIIGELQSNVIF</sequence>
<dbReference type="GeneID" id="18818230"/>